<dbReference type="EMBL" id="CP051627">
    <property type="protein sequence ID" value="UPT21668.1"/>
    <property type="molecule type" value="Genomic_DNA"/>
</dbReference>
<dbReference type="SUPFAM" id="SSF51905">
    <property type="entry name" value="FAD/NAD(P)-binding domain"/>
    <property type="match status" value="1"/>
</dbReference>
<accession>A0ABY4L5C4</accession>
<evidence type="ECO:0000256" key="2">
    <source>
        <dbReference type="ARBA" id="ARBA00023033"/>
    </source>
</evidence>
<dbReference type="RefSeq" id="WP_248590157.1">
    <property type="nucleotide sequence ID" value="NZ_BAABEB010000004.1"/>
</dbReference>
<organism evidence="4 5">
    <name type="scientific">Thermobifida alba</name>
    <name type="common">Thermomonospora alba</name>
    <dbReference type="NCBI Taxonomy" id="53522"/>
    <lineage>
        <taxon>Bacteria</taxon>
        <taxon>Bacillati</taxon>
        <taxon>Actinomycetota</taxon>
        <taxon>Actinomycetes</taxon>
        <taxon>Streptosporangiales</taxon>
        <taxon>Nocardiopsidaceae</taxon>
        <taxon>Thermobifida</taxon>
    </lineage>
</organism>
<keyword evidence="2" id="KW-0503">Monooxygenase</keyword>
<keyword evidence="5" id="KW-1185">Reference proteome</keyword>
<dbReference type="PRINTS" id="PR00420">
    <property type="entry name" value="RNGMNOXGNASE"/>
</dbReference>
<gene>
    <name evidence="4" type="ORF">FOF52_12505</name>
</gene>
<dbReference type="PANTHER" id="PTHR13789:SF309">
    <property type="entry name" value="PUTATIVE (AFU_ORTHOLOGUE AFUA_6G14510)-RELATED"/>
    <property type="match status" value="1"/>
</dbReference>
<dbReference type="InterPro" id="IPR002938">
    <property type="entry name" value="FAD-bd"/>
</dbReference>
<evidence type="ECO:0000256" key="1">
    <source>
        <dbReference type="ARBA" id="ARBA00023002"/>
    </source>
</evidence>
<name>A0ABY4L5C4_THEAE</name>
<keyword evidence="1" id="KW-0560">Oxidoreductase</keyword>
<evidence type="ECO:0000313" key="4">
    <source>
        <dbReference type="EMBL" id="UPT21668.1"/>
    </source>
</evidence>
<proteinExistence type="predicted"/>
<protein>
    <submittedName>
        <fullName evidence="4">FAD-dependent oxidoreductase</fullName>
    </submittedName>
</protein>
<reference evidence="4 5" key="1">
    <citation type="submission" date="2020-04" db="EMBL/GenBank/DDBJ databases">
        <title>Thermobifida alba genome sequencing and assembly.</title>
        <authorList>
            <person name="Luzics S."/>
            <person name="Horvath B."/>
            <person name="Nagy I."/>
            <person name="Toth A."/>
            <person name="Nagy I."/>
            <person name="Kukolya J."/>
        </authorList>
    </citation>
    <scope>NUCLEOTIDE SEQUENCE [LARGE SCALE GENOMIC DNA]</scope>
    <source>
        <strain evidence="4 5">DSM 43795</strain>
    </source>
</reference>
<evidence type="ECO:0000259" key="3">
    <source>
        <dbReference type="Pfam" id="PF01494"/>
    </source>
</evidence>
<dbReference type="InterPro" id="IPR036188">
    <property type="entry name" value="FAD/NAD-bd_sf"/>
</dbReference>
<dbReference type="Pfam" id="PF01494">
    <property type="entry name" value="FAD_binding_3"/>
    <property type="match status" value="1"/>
</dbReference>
<dbReference type="InterPro" id="IPR050493">
    <property type="entry name" value="FAD-dep_Monooxygenase_BioMet"/>
</dbReference>
<feature type="domain" description="FAD-binding" evidence="3">
    <location>
        <begin position="6"/>
        <end position="338"/>
    </location>
</feature>
<dbReference type="PANTHER" id="PTHR13789">
    <property type="entry name" value="MONOOXYGENASE"/>
    <property type="match status" value="1"/>
</dbReference>
<dbReference type="Gene3D" id="3.50.50.60">
    <property type="entry name" value="FAD/NAD(P)-binding domain"/>
    <property type="match status" value="1"/>
</dbReference>
<evidence type="ECO:0000313" key="5">
    <source>
        <dbReference type="Proteomes" id="UP000832041"/>
    </source>
</evidence>
<sequence>MGQPHAVIIGGGIGGLTTAAALCDRGWTVTVCEREPSPGEADVGLGLLPNGLRALDAIGLGDALRAGATRPDAAVLRRVDGRVLLRLDQERLSRRYGDAVVVVARSALLRLLLGRLPATAVHAGVAVTGVEPGDTHQPARVRTTAGDLSADLVVAADGVRSTVRGLLFPDHPEPAYAGFTTWRFVAPGPGGPVAAGETWGRGAAFGLLPLPGGRVYGYATANAPAHRRAADERAELLRLFGDWHGPVPELLRAVPPRAVVRADAWVADAPLPAYHRGRVALVGDAAHAIPPNLDQGACLAMEDAVVLAHRASSSAAYLPSALASYTDDRLGRTSYVVQRIAQFAELARAASPVLARGRDAGVRLMGALAPHRSVQRYLDSILRWQPPRQGALL</sequence>
<dbReference type="Proteomes" id="UP000832041">
    <property type="component" value="Chromosome"/>
</dbReference>